<proteinExistence type="predicted"/>
<evidence type="ECO:0000313" key="2">
    <source>
        <dbReference type="Proteomes" id="UP001230649"/>
    </source>
</evidence>
<dbReference type="EMBL" id="JASBWS010000050">
    <property type="protein sequence ID" value="KAJ9105094.1"/>
    <property type="molecule type" value="Genomic_DNA"/>
</dbReference>
<accession>A0ACC2W1A6</accession>
<evidence type="ECO:0000313" key="1">
    <source>
        <dbReference type="EMBL" id="KAJ9105094.1"/>
    </source>
</evidence>
<keyword evidence="2" id="KW-1185">Reference proteome</keyword>
<gene>
    <name evidence="1" type="ORF">QFC20_004380</name>
</gene>
<reference evidence="1" key="1">
    <citation type="submission" date="2023-04" db="EMBL/GenBank/DDBJ databases">
        <title>Draft Genome sequencing of Naganishia species isolated from polar environments using Oxford Nanopore Technology.</title>
        <authorList>
            <person name="Leo P."/>
            <person name="Venkateswaran K."/>
        </authorList>
    </citation>
    <scope>NUCLEOTIDE SEQUENCE</scope>
    <source>
        <strain evidence="1">MNA-CCFEE 5262</strain>
    </source>
</reference>
<name>A0ACC2W1A6_9TREE</name>
<sequence length="379" mass="42452">MARPPFPRRTKATQLARPRENTVTPLPSTSYKSLLQTHTNPQAPPPPPPRSGIPPLLDPRRDVPRRPLPTRDTPESRFTRMARIQVSEFEMQSRRATSRRFFDIRLAVKNGALQAYHGVLLQDTPFPLVLSSISTFLAVTSTGNTHPLHPTRTSIKLSALLTARKRHHGAVHHARGMVLGEPGAAVRRAPWFFDEPRPQNREETHHSEGECFSSPAVLPSTSRVVRMGWKPERWPDSALDGFTWHAQETPCRTQDWYEIYGFFNIPAKFNVLTDHLLVSADLPRGTNLTLSFASAASIPLAVPPLIANGLGFPRWGMGFRGVNARLRDWLLDRLEALEGENEEKEDAGGLLRGIVPMDFYKGAGLVELMVAFNVVQTHK</sequence>
<dbReference type="Proteomes" id="UP001230649">
    <property type="component" value="Unassembled WGS sequence"/>
</dbReference>
<protein>
    <submittedName>
        <fullName evidence="1">Uncharacterized protein</fullName>
    </submittedName>
</protein>
<comment type="caution">
    <text evidence="1">The sequence shown here is derived from an EMBL/GenBank/DDBJ whole genome shotgun (WGS) entry which is preliminary data.</text>
</comment>
<organism evidence="1 2">
    <name type="scientific">Naganishia adeliensis</name>
    <dbReference type="NCBI Taxonomy" id="92952"/>
    <lineage>
        <taxon>Eukaryota</taxon>
        <taxon>Fungi</taxon>
        <taxon>Dikarya</taxon>
        <taxon>Basidiomycota</taxon>
        <taxon>Agaricomycotina</taxon>
        <taxon>Tremellomycetes</taxon>
        <taxon>Filobasidiales</taxon>
        <taxon>Filobasidiaceae</taxon>
        <taxon>Naganishia</taxon>
    </lineage>
</organism>